<dbReference type="EMBL" id="LVLJ01001351">
    <property type="protein sequence ID" value="OAE30240.1"/>
    <property type="molecule type" value="Genomic_DNA"/>
</dbReference>
<evidence type="ECO:0000313" key="2">
    <source>
        <dbReference type="EMBL" id="OAE30240.1"/>
    </source>
</evidence>
<feature type="compositionally biased region" description="Basic residues" evidence="1">
    <location>
        <begin position="82"/>
        <end position="97"/>
    </location>
</feature>
<organism evidence="2 3">
    <name type="scientific">Marchantia polymorpha subsp. ruderalis</name>
    <dbReference type="NCBI Taxonomy" id="1480154"/>
    <lineage>
        <taxon>Eukaryota</taxon>
        <taxon>Viridiplantae</taxon>
        <taxon>Streptophyta</taxon>
        <taxon>Embryophyta</taxon>
        <taxon>Marchantiophyta</taxon>
        <taxon>Marchantiopsida</taxon>
        <taxon>Marchantiidae</taxon>
        <taxon>Marchantiales</taxon>
        <taxon>Marchantiaceae</taxon>
        <taxon>Marchantia</taxon>
    </lineage>
</organism>
<accession>A0A176WAS1</accession>
<dbReference type="AlphaFoldDB" id="A0A176WAS1"/>
<dbReference type="PANTHER" id="PTHR37715">
    <property type="entry name" value="OS01G0120700 PROTEIN"/>
    <property type="match status" value="1"/>
</dbReference>
<dbReference type="Proteomes" id="UP000077202">
    <property type="component" value="Unassembled WGS sequence"/>
</dbReference>
<feature type="region of interest" description="Disordered" evidence="1">
    <location>
        <begin position="579"/>
        <end position="622"/>
    </location>
</feature>
<dbReference type="PANTHER" id="PTHR37715:SF1">
    <property type="entry name" value="OS01G0120700 PROTEIN"/>
    <property type="match status" value="1"/>
</dbReference>
<keyword evidence="3" id="KW-1185">Reference proteome</keyword>
<evidence type="ECO:0008006" key="4">
    <source>
        <dbReference type="Google" id="ProtNLM"/>
    </source>
</evidence>
<feature type="compositionally biased region" description="Polar residues" evidence="1">
    <location>
        <begin position="387"/>
        <end position="400"/>
    </location>
</feature>
<feature type="compositionally biased region" description="Basic and acidic residues" evidence="1">
    <location>
        <begin position="592"/>
        <end position="604"/>
    </location>
</feature>
<feature type="compositionally biased region" description="Low complexity" evidence="1">
    <location>
        <begin position="37"/>
        <end position="53"/>
    </location>
</feature>
<feature type="compositionally biased region" description="Polar residues" evidence="1">
    <location>
        <begin position="178"/>
        <end position="195"/>
    </location>
</feature>
<feature type="region of interest" description="Disordered" evidence="1">
    <location>
        <begin position="533"/>
        <end position="556"/>
    </location>
</feature>
<comment type="caution">
    <text evidence="2">The sequence shown here is derived from an EMBL/GenBank/DDBJ whole genome shotgun (WGS) entry which is preliminary data.</text>
</comment>
<evidence type="ECO:0000256" key="1">
    <source>
        <dbReference type="SAM" id="MobiDB-lite"/>
    </source>
</evidence>
<gene>
    <name evidence="2" type="ORF">AXG93_4295s1960</name>
</gene>
<feature type="compositionally biased region" description="Low complexity" evidence="1">
    <location>
        <begin position="366"/>
        <end position="377"/>
    </location>
</feature>
<feature type="compositionally biased region" description="Basic residues" evidence="1">
    <location>
        <begin position="54"/>
        <end position="70"/>
    </location>
</feature>
<feature type="compositionally biased region" description="Basic residues" evidence="1">
    <location>
        <begin position="420"/>
        <end position="433"/>
    </location>
</feature>
<feature type="compositionally biased region" description="Low complexity" evidence="1">
    <location>
        <begin position="71"/>
        <end position="81"/>
    </location>
</feature>
<proteinExistence type="predicted"/>
<protein>
    <recommendedName>
        <fullName evidence="4">OVATE domain-containing protein</fullName>
    </recommendedName>
</protein>
<reference evidence="2" key="1">
    <citation type="submission" date="2016-03" db="EMBL/GenBank/DDBJ databases">
        <title>Mechanisms controlling the formation of the plant cell surface in tip-growing cells are functionally conserved among land plants.</title>
        <authorList>
            <person name="Honkanen S."/>
            <person name="Jones V.A."/>
            <person name="Morieri G."/>
            <person name="Champion C."/>
            <person name="Hetherington A.J."/>
            <person name="Kelly S."/>
            <person name="Saint-Marcoux D."/>
            <person name="Proust H."/>
            <person name="Prescott H."/>
            <person name="Dolan L."/>
        </authorList>
    </citation>
    <scope>NUCLEOTIDE SEQUENCE [LARGE SCALE GENOMIC DNA]</scope>
    <source>
        <tissue evidence="2">Whole gametophyte</tissue>
    </source>
</reference>
<sequence>MKHVFRDLRGSWRCLSFAKAKHHKYKQSQADLARSLNLQRASARAAAAATSRNHNPHLQHQHQHQHHHQHNQQQLLHQHPSSSRRRSSSKSKSKSKSKSNGASADKSRWMFKSFSALYCNSEKPRFKAKDSFAKMKSLINSSFERREAALSPSSSMNELIPTTIDFDLENALLSTTEDSDIASTGASPSRRSSGSFFYPPTPETSCAGDPRHSPYQIAKHQRRKRATVIREVKNSSTSAIGAAAGGANGLALGSDAASLAARVRAAGGGGGGRGRRSSPENLSVSAVLTMDTGSCTPCRSISTAGWLENYDLMTESLSSWTPSEKASSVVDVPSCTPSQRSFSGPLPLGGGAPRRDFLHHHHHHQQQQQQQQLQQHHGIQHHKKPSSVHSFSQRPPSIASSMADFTDLPRRSVSSIPTTPHHHHHHHHHHQQHHYQPQPPSQIQQLQAPAAAARQVNTQKDFQEAIVDIILENDVNDLVDLEEFLQGYFRLNTLYQDIIQQFFNDLSNDLAHPHVSRAPTVFARLASANCKSSAAKSKSKPLGKPASSKHTSPTTTTSNLRSYYYLNKRASAMPWNPQCVASEGHGHRHTNRQTDRYGHADSGRQGDIVGASGSWPQGNGGTSRNRVKLSLLDSPLCPGGVVVDHDLREFGAVCILLDLGGLGTPKREISLTVGFTSARSVGDRSRGICLHIPCTAQIRAPEPFEYAIGCTLP</sequence>
<feature type="region of interest" description="Disordered" evidence="1">
    <location>
        <begin position="178"/>
        <end position="227"/>
    </location>
</feature>
<feature type="region of interest" description="Disordered" evidence="1">
    <location>
        <begin position="37"/>
        <end position="104"/>
    </location>
</feature>
<feature type="region of interest" description="Disordered" evidence="1">
    <location>
        <begin position="321"/>
        <end position="446"/>
    </location>
</feature>
<name>A0A176WAS1_MARPO</name>
<evidence type="ECO:0000313" key="3">
    <source>
        <dbReference type="Proteomes" id="UP000077202"/>
    </source>
</evidence>